<dbReference type="Proteomes" id="UP000186785">
    <property type="component" value="Unassembled WGS sequence"/>
</dbReference>
<keyword evidence="2" id="KW-1185">Reference proteome</keyword>
<evidence type="ECO:0000313" key="2">
    <source>
        <dbReference type="Proteomes" id="UP000186785"/>
    </source>
</evidence>
<dbReference type="EMBL" id="MQSV01000008">
    <property type="protein sequence ID" value="OKL45892.1"/>
    <property type="molecule type" value="Genomic_DNA"/>
</dbReference>
<proteinExistence type="predicted"/>
<comment type="caution">
    <text evidence="1">The sequence shown here is derived from an EMBL/GenBank/DDBJ whole genome shotgun (WGS) entry which is preliminary data.</text>
</comment>
<dbReference type="Gene3D" id="2.60.40.10">
    <property type="entry name" value="Immunoglobulins"/>
    <property type="match status" value="1"/>
</dbReference>
<dbReference type="GO" id="GO:0005975">
    <property type="term" value="P:carbohydrate metabolic process"/>
    <property type="evidence" value="ECO:0007669"/>
    <property type="project" value="UniProtKB-ARBA"/>
</dbReference>
<name>A0A1Q5PJ58_9ACTO</name>
<dbReference type="SUPFAM" id="SSF63829">
    <property type="entry name" value="Calcium-dependent phosphotriesterase"/>
    <property type="match status" value="1"/>
</dbReference>
<gene>
    <name evidence="1" type="ORF">BSR29_08450</name>
</gene>
<dbReference type="InterPro" id="IPR013783">
    <property type="entry name" value="Ig-like_fold"/>
</dbReference>
<accession>A0A1Q5PJ58</accession>
<sequence length="1125" mass="119257">MRYDIKNNELQTLTFANSTDTTLDLSMTTGSLTFDPAGRLWALYANKTDVRPFSTRSVYYEFNSEDPQKVDRVVKGAIIPGIQNKVIQDITFTHDGDLVTVYGPTSSGGKEVVVYTWPKGSIEKSNETLSFSEATKLGTFDAPDGGFMKGTAWGPDQTLYFSATPGDGKATKNVWKVKLDGKNLTPQAEPYSPTPAIEKNIADMGSCWFGGTPPTKNDGFAVSKYPIDPFTGEVVINDSDEGGISSVDNTHAILIGPNGEATVRYALTVTNVSDSAEKVEIPAGIKDEVTAPDGFDIASIQIGNDSPAIGAIAVAVPHGEKLAGGKSKTFIVTVKLKLNKDRTLSSITAGKCESLENGKANGFFNSVTYKDDKDGPKNNDACVPFDLPKTAHVKLVKNVEGLPENLKAEAKDFFTLVGGSSLPASCFGSNPNPAECVSNPVTTVKGQGETEKVEVAIPKNGSVTYKLGEVQSNQPASGSELIGTSFKQKGEWSCFIAKSSTPFPGFNATEGTVTLSADSDVECTVTNVPVPNLEVVKTAANPEANDPHLGQAIEPKDGKLTAVYNIKVTNNSPFAANSGEVKDYFTVPAGLLWDGNATATLKKKVGATYQDVVPAEALTEANLAKEGGALLSGGEKLEAKQSVEFQISIPLAIDSSKAEGSDKTRYETNISNLTCKTITEVNGSTTHFEPSKGIVNRVELGNESETANNGNPTVDNDACIPVKATQTWRVEKAAKSGTGWADAGTSAATVEATQADKKSNNFNVKVEYKVTVTNNGPTAGIRPAITDNVTLPASAHQWTLTSIKYQLPGKTDWVTVPSSQGTSFEIPAGEAPVASGKSESILVTVEAHIQNPDKDDWKAAGVCNNKGEGTPGTGFFNKVTYAGDTDGAENNDACVPVKHTPGDVQILIRKTDDTGKFYLRGAEFKICEDNPNSNPNAECSSPLPTLKQQLGNCEAYPVDSLIYKACKAQFDGANDPTNKDSATFVSSPLKASLPGEQPKFYWLVETKAPECVPENKGENGKEYCASLLPQPLKFSVTSDGVITPFDGAGKLVEGRASSSQEVCNPTTDANCDPTTCLKPVDDTFYVFNGLIKVHDPRRGELPISGGTGPMPYALAAGLLLLLSLG</sequence>
<dbReference type="AlphaFoldDB" id="A0A1Q5PJ58"/>
<organism evidence="1 2">
    <name type="scientific">Boudabousia liubingyangii</name>
    <dbReference type="NCBI Taxonomy" id="1921764"/>
    <lineage>
        <taxon>Bacteria</taxon>
        <taxon>Bacillati</taxon>
        <taxon>Actinomycetota</taxon>
        <taxon>Actinomycetes</taxon>
        <taxon>Actinomycetales</taxon>
        <taxon>Actinomycetaceae</taxon>
        <taxon>Boudabousia</taxon>
    </lineage>
</organism>
<protein>
    <submittedName>
        <fullName evidence="1">Uncharacterized protein</fullName>
    </submittedName>
</protein>
<reference evidence="1 2" key="1">
    <citation type="submission" date="2016-11" db="EMBL/GenBank/DDBJ databases">
        <title>Actinomyces gypaetusis sp. nov. isolated from the vulture Gypaetus barbatus in Qinghai Tibet Plateau China.</title>
        <authorList>
            <person name="Meng X."/>
        </authorList>
    </citation>
    <scope>NUCLEOTIDE SEQUENCE [LARGE SCALE GENOMIC DNA]</scope>
    <source>
        <strain evidence="1 2">VUL4_2</strain>
    </source>
</reference>
<feature type="non-terminal residue" evidence="1">
    <location>
        <position position="1125"/>
    </location>
</feature>
<evidence type="ECO:0000313" key="1">
    <source>
        <dbReference type="EMBL" id="OKL45892.1"/>
    </source>
</evidence>